<dbReference type="InterPro" id="IPR036259">
    <property type="entry name" value="MFS_trans_sf"/>
</dbReference>
<gene>
    <name evidence="7" type="ORF">F1C12_03885</name>
</gene>
<dbReference type="Proteomes" id="UP000515511">
    <property type="component" value="Chromosome"/>
</dbReference>
<dbReference type="Pfam" id="PF07690">
    <property type="entry name" value="MFS_1"/>
    <property type="match status" value="1"/>
</dbReference>
<feature type="transmembrane region" description="Helical" evidence="5">
    <location>
        <begin position="395"/>
        <end position="416"/>
    </location>
</feature>
<protein>
    <submittedName>
        <fullName evidence="7">MFS transporter</fullName>
    </submittedName>
</protein>
<dbReference type="PRINTS" id="PR01036">
    <property type="entry name" value="TCRTETB"/>
</dbReference>
<dbReference type="PANTHER" id="PTHR42718:SF42">
    <property type="entry name" value="EXPORT PROTEIN"/>
    <property type="match status" value="1"/>
</dbReference>
<comment type="subcellular location">
    <subcellularLocation>
        <location evidence="1">Cell membrane</location>
        <topology evidence="1">Multi-pass membrane protein</topology>
    </subcellularLocation>
</comment>
<proteinExistence type="predicted"/>
<dbReference type="CDD" id="cd17321">
    <property type="entry name" value="MFS_MMR_MDR_like"/>
    <property type="match status" value="1"/>
</dbReference>
<accession>A0A7G6Y794</accession>
<feature type="transmembrane region" description="Helical" evidence="5">
    <location>
        <begin position="296"/>
        <end position="318"/>
    </location>
</feature>
<feature type="transmembrane region" description="Helical" evidence="5">
    <location>
        <begin position="362"/>
        <end position="383"/>
    </location>
</feature>
<dbReference type="InterPro" id="IPR020846">
    <property type="entry name" value="MFS_dom"/>
</dbReference>
<feature type="transmembrane region" description="Helical" evidence="5">
    <location>
        <begin position="55"/>
        <end position="74"/>
    </location>
</feature>
<evidence type="ECO:0000256" key="5">
    <source>
        <dbReference type="SAM" id="Phobius"/>
    </source>
</evidence>
<dbReference type="Gene3D" id="1.20.1250.20">
    <property type="entry name" value="MFS general substrate transporter like domains"/>
    <property type="match status" value="1"/>
</dbReference>
<dbReference type="GO" id="GO:0005886">
    <property type="term" value="C:plasma membrane"/>
    <property type="evidence" value="ECO:0007669"/>
    <property type="project" value="UniProtKB-SubCell"/>
</dbReference>
<feature type="transmembrane region" description="Helical" evidence="5">
    <location>
        <begin position="81"/>
        <end position="105"/>
    </location>
</feature>
<evidence type="ECO:0000313" key="7">
    <source>
        <dbReference type="EMBL" id="QNE34359.1"/>
    </source>
</evidence>
<feature type="transmembrane region" description="Helical" evidence="5">
    <location>
        <begin position="141"/>
        <end position="160"/>
    </location>
</feature>
<dbReference type="KEGG" id="lse:F1C12_03885"/>
<keyword evidence="3 5" id="KW-1133">Transmembrane helix</keyword>
<keyword evidence="4 5" id="KW-0472">Membrane</keyword>
<feature type="transmembrane region" description="Helical" evidence="5">
    <location>
        <begin position="199"/>
        <end position="217"/>
    </location>
</feature>
<dbReference type="PROSITE" id="PS50850">
    <property type="entry name" value="MFS"/>
    <property type="match status" value="1"/>
</dbReference>
<feature type="transmembrane region" description="Helical" evidence="5">
    <location>
        <begin position="266"/>
        <end position="290"/>
    </location>
</feature>
<evidence type="ECO:0000256" key="4">
    <source>
        <dbReference type="ARBA" id="ARBA00023136"/>
    </source>
</evidence>
<dbReference type="AlphaFoldDB" id="A0A7G6Y794"/>
<feature type="transmembrane region" description="Helical" evidence="5">
    <location>
        <begin position="166"/>
        <end position="187"/>
    </location>
</feature>
<feature type="transmembrane region" description="Helical" evidence="5">
    <location>
        <begin position="111"/>
        <end position="129"/>
    </location>
</feature>
<sequence>MATEKMTSLQLRVLLIAILASFVAFLDGAVINVALPAIDKELGGGLPLQQWVVDAYLVTLGSLILIAGSLSDVFGRKRILYVGLIGFGITSLLCAFAPSGVFLVLSRALQGVAGALLVPSSLAIIISRFEGPAQAKAIGRWTAWTGIAMIAGPVVGGFFVDALSWRWVFVINVVPIAVTLVLMLTLGDTDKGMGGRVDIIGAVLGSVGLAGTVFALIEQGSYGWGSPRVWIPFVVGILSLIGFFFAETRVRQPMLPLGLFSVHNFWVGNLATAFVYGALSFGPLMVTLFLQQVVGFSAFVAGFVFIPSTLCMLLLSSYFGGLAGKYGPRFFMGVGPIVASAGFLWLLMIGPEVNYWFELLPAVLLFGVGLSMTVAPLTSAILGSIHPGQAGIGSAVNNAVARIAGLLTVAMAGIVIGQKLDVDGMHRAMLATAALLIVGGVVSAIGIRNHEPAAAPIKTTVDEPPAGSPTASR</sequence>
<feature type="domain" description="Major facilitator superfamily (MFS) profile" evidence="6">
    <location>
        <begin position="13"/>
        <end position="451"/>
    </location>
</feature>
<evidence type="ECO:0000256" key="2">
    <source>
        <dbReference type="ARBA" id="ARBA00022692"/>
    </source>
</evidence>
<evidence type="ECO:0000313" key="8">
    <source>
        <dbReference type="Proteomes" id="UP000515511"/>
    </source>
</evidence>
<reference evidence="8" key="1">
    <citation type="submission" date="2019-09" db="EMBL/GenBank/DDBJ databases">
        <title>Antimicrobial potential of Antarctic Bacteria.</title>
        <authorList>
            <person name="Benaud N."/>
            <person name="Edwards R.J."/>
            <person name="Ferrari B.C."/>
        </authorList>
    </citation>
    <scope>NUCLEOTIDE SEQUENCE [LARGE SCALE GENOMIC DNA]</scope>
    <source>
        <strain evidence="8">INR9</strain>
    </source>
</reference>
<evidence type="ECO:0000256" key="1">
    <source>
        <dbReference type="ARBA" id="ARBA00004651"/>
    </source>
</evidence>
<organism evidence="7 8">
    <name type="scientific">Leifsonia shinshuensis</name>
    <dbReference type="NCBI Taxonomy" id="150026"/>
    <lineage>
        <taxon>Bacteria</taxon>
        <taxon>Bacillati</taxon>
        <taxon>Actinomycetota</taxon>
        <taxon>Actinomycetes</taxon>
        <taxon>Micrococcales</taxon>
        <taxon>Microbacteriaceae</taxon>
        <taxon>Leifsonia</taxon>
    </lineage>
</organism>
<dbReference type="EMBL" id="CP043641">
    <property type="protein sequence ID" value="QNE34359.1"/>
    <property type="molecule type" value="Genomic_DNA"/>
</dbReference>
<dbReference type="SUPFAM" id="SSF103473">
    <property type="entry name" value="MFS general substrate transporter"/>
    <property type="match status" value="1"/>
</dbReference>
<dbReference type="RefSeq" id="WP_258046097.1">
    <property type="nucleotide sequence ID" value="NZ_CP043641.1"/>
</dbReference>
<evidence type="ECO:0000259" key="6">
    <source>
        <dbReference type="PROSITE" id="PS50850"/>
    </source>
</evidence>
<feature type="transmembrane region" description="Helical" evidence="5">
    <location>
        <begin position="428"/>
        <end position="447"/>
    </location>
</feature>
<feature type="transmembrane region" description="Helical" evidence="5">
    <location>
        <begin position="12"/>
        <end position="35"/>
    </location>
</feature>
<dbReference type="PANTHER" id="PTHR42718">
    <property type="entry name" value="MAJOR FACILITATOR SUPERFAMILY MULTIDRUG TRANSPORTER MFSC"/>
    <property type="match status" value="1"/>
</dbReference>
<dbReference type="InterPro" id="IPR011701">
    <property type="entry name" value="MFS"/>
</dbReference>
<evidence type="ECO:0000256" key="3">
    <source>
        <dbReference type="ARBA" id="ARBA00022989"/>
    </source>
</evidence>
<name>A0A7G6Y794_9MICO</name>
<feature type="transmembrane region" description="Helical" evidence="5">
    <location>
        <begin position="229"/>
        <end position="246"/>
    </location>
</feature>
<keyword evidence="2 5" id="KW-0812">Transmembrane</keyword>
<dbReference type="Gene3D" id="1.20.1720.10">
    <property type="entry name" value="Multidrug resistance protein D"/>
    <property type="match status" value="1"/>
</dbReference>
<dbReference type="GO" id="GO:0022857">
    <property type="term" value="F:transmembrane transporter activity"/>
    <property type="evidence" value="ECO:0007669"/>
    <property type="project" value="InterPro"/>
</dbReference>
<feature type="transmembrane region" description="Helical" evidence="5">
    <location>
        <begin position="330"/>
        <end position="350"/>
    </location>
</feature>